<evidence type="ECO:0000259" key="2">
    <source>
        <dbReference type="Pfam" id="PF13581"/>
    </source>
</evidence>
<dbReference type="Pfam" id="PF13581">
    <property type="entry name" value="HATPase_c_2"/>
    <property type="match status" value="1"/>
</dbReference>
<proteinExistence type="predicted"/>
<dbReference type="SUPFAM" id="SSF55874">
    <property type="entry name" value="ATPase domain of HSP90 chaperone/DNA topoisomerase II/histidine kinase"/>
    <property type="match status" value="1"/>
</dbReference>
<dbReference type="EMBL" id="LN890655">
    <property type="protein sequence ID" value="CUS02961.2"/>
    <property type="molecule type" value="Genomic_DNA"/>
</dbReference>
<dbReference type="InterPro" id="IPR036890">
    <property type="entry name" value="HATPase_C_sf"/>
</dbReference>
<dbReference type="Proteomes" id="UP000215027">
    <property type="component" value="Chromosome I"/>
</dbReference>
<keyword evidence="1" id="KW-0418">Kinase</keyword>
<reference evidence="3" key="1">
    <citation type="submission" date="2016-01" db="EMBL/GenBank/DDBJ databases">
        <authorList>
            <person name="Mcilroy J.S."/>
            <person name="Karst M S."/>
            <person name="Albertsen M."/>
        </authorList>
    </citation>
    <scope>NUCLEOTIDE SEQUENCE</scope>
    <source>
        <strain evidence="3">Cfx-K</strain>
    </source>
</reference>
<evidence type="ECO:0000256" key="1">
    <source>
        <dbReference type="ARBA" id="ARBA00022527"/>
    </source>
</evidence>
<protein>
    <recommendedName>
        <fullName evidence="2">Histidine kinase/HSP90-like ATPase domain-containing protein</fullName>
    </recommendedName>
</protein>
<keyword evidence="1" id="KW-0723">Serine/threonine-protein kinase</keyword>
<dbReference type="Gene3D" id="3.30.565.10">
    <property type="entry name" value="Histidine kinase-like ATPase, C-terminal domain"/>
    <property type="match status" value="1"/>
</dbReference>
<dbReference type="CDD" id="cd16936">
    <property type="entry name" value="HATPase_RsbW-like"/>
    <property type="match status" value="1"/>
</dbReference>
<name>A0A160SZF7_9CHLR</name>
<dbReference type="AlphaFoldDB" id="A0A160SZF7"/>
<dbReference type="GO" id="GO:0004674">
    <property type="term" value="F:protein serine/threonine kinase activity"/>
    <property type="evidence" value="ECO:0007669"/>
    <property type="project" value="UniProtKB-KW"/>
</dbReference>
<gene>
    <name evidence="3" type="ORF">CFX0092_A1083</name>
</gene>
<accession>A0A160SZF7</accession>
<dbReference type="PANTHER" id="PTHR35526">
    <property type="entry name" value="ANTI-SIGMA-F FACTOR RSBW-RELATED"/>
    <property type="match status" value="1"/>
</dbReference>
<organism evidence="3 4">
    <name type="scientific">Candidatus Promineifilum breve</name>
    <dbReference type="NCBI Taxonomy" id="1806508"/>
    <lineage>
        <taxon>Bacteria</taxon>
        <taxon>Bacillati</taxon>
        <taxon>Chloroflexota</taxon>
        <taxon>Ardenticatenia</taxon>
        <taxon>Candidatus Promineifilales</taxon>
        <taxon>Candidatus Promineifilaceae</taxon>
        <taxon>Candidatus Promineifilum</taxon>
    </lineage>
</organism>
<dbReference type="PANTHER" id="PTHR35526:SF6">
    <property type="entry name" value="SLR1861 PROTEIN"/>
    <property type="match status" value="1"/>
</dbReference>
<dbReference type="RefSeq" id="WP_095042519.1">
    <property type="nucleotide sequence ID" value="NZ_LN890655.1"/>
</dbReference>
<sequence length="144" mass="15735">MKSLTLRYTTATVRDLNDMREFLEQAVLTLAGDDEIAGDLVLAVNEAVTNSLLHGYDGQPGMVVICVEADGDDLAVRLIDDAPPFDPTSVPPPDITLPLEDRPLGGLGVHMMRQLSDELTYRRNETGENELTFVKRQALSGARP</sequence>
<dbReference type="InterPro" id="IPR003594">
    <property type="entry name" value="HATPase_dom"/>
</dbReference>
<feature type="domain" description="Histidine kinase/HSP90-like ATPase" evidence="2">
    <location>
        <begin position="10"/>
        <end position="135"/>
    </location>
</feature>
<keyword evidence="4" id="KW-1185">Reference proteome</keyword>
<dbReference type="OrthoDB" id="9798941at2"/>
<keyword evidence="1" id="KW-0808">Transferase</keyword>
<evidence type="ECO:0000313" key="3">
    <source>
        <dbReference type="EMBL" id="CUS02961.2"/>
    </source>
</evidence>
<dbReference type="KEGG" id="pbf:CFX0092_A1083"/>
<dbReference type="InterPro" id="IPR050267">
    <property type="entry name" value="Anti-sigma-factor_SerPK"/>
</dbReference>
<evidence type="ECO:0000313" key="4">
    <source>
        <dbReference type="Proteomes" id="UP000215027"/>
    </source>
</evidence>